<keyword evidence="8" id="KW-1185">Reference proteome</keyword>
<feature type="transmembrane region" description="Helical" evidence="5">
    <location>
        <begin position="37"/>
        <end position="61"/>
    </location>
</feature>
<organism evidence="7 8">
    <name type="scientific">Fadolivirus FV1/VV64</name>
    <dbReference type="NCBI Taxonomy" id="3070911"/>
    <lineage>
        <taxon>Viruses</taxon>
        <taxon>Varidnaviria</taxon>
        <taxon>Bamfordvirae</taxon>
        <taxon>Nucleocytoviricota</taxon>
        <taxon>Megaviricetes</taxon>
        <taxon>Imitervirales</taxon>
        <taxon>Mimiviridae</taxon>
        <taxon>Klosneuvirinae</taxon>
        <taxon>Fadolivirus</taxon>
        <taxon>Fadolivirus algeromassiliense</taxon>
    </lineage>
</organism>
<evidence type="ECO:0000256" key="1">
    <source>
        <dbReference type="ARBA" id="ARBA00004141"/>
    </source>
</evidence>
<dbReference type="Proteomes" id="UP001162001">
    <property type="component" value="Segment"/>
</dbReference>
<dbReference type="PROSITE" id="PS50922">
    <property type="entry name" value="TLC"/>
    <property type="match status" value="1"/>
</dbReference>
<dbReference type="GO" id="GO:0016020">
    <property type="term" value="C:membrane"/>
    <property type="evidence" value="ECO:0007669"/>
    <property type="project" value="UniProtKB-SubCell"/>
</dbReference>
<evidence type="ECO:0000256" key="4">
    <source>
        <dbReference type="ARBA" id="ARBA00023136"/>
    </source>
</evidence>
<evidence type="ECO:0000256" key="5">
    <source>
        <dbReference type="SAM" id="Phobius"/>
    </source>
</evidence>
<evidence type="ECO:0000256" key="2">
    <source>
        <dbReference type="ARBA" id="ARBA00022692"/>
    </source>
</evidence>
<feature type="transmembrane region" description="Helical" evidence="5">
    <location>
        <begin position="84"/>
        <end position="106"/>
    </location>
</feature>
<dbReference type="InterPro" id="IPR006634">
    <property type="entry name" value="TLC-dom"/>
</dbReference>
<evidence type="ECO:0000259" key="6">
    <source>
        <dbReference type="PROSITE" id="PS50922"/>
    </source>
</evidence>
<keyword evidence="4 5" id="KW-0472">Membrane</keyword>
<reference evidence="7 8" key="1">
    <citation type="submission" date="2020-04" db="EMBL/GenBank/DDBJ databases">
        <title>Advantages and limits of metagenomic assembly and binning of a giant virus.</title>
        <authorList>
            <person name="Schulz F."/>
            <person name="Andreani J."/>
            <person name="Francis R."/>
            <person name="Boudjemaa H."/>
            <person name="Bou Khalil J.Y."/>
            <person name="Lee J."/>
            <person name="La Scola B."/>
            <person name="Woyke T."/>
        </authorList>
    </citation>
    <scope>NUCLEOTIDE SEQUENCE [LARGE SCALE GENOMIC DNA]</scope>
    <source>
        <strain evidence="7 8">FV1/VV64</strain>
    </source>
</reference>
<keyword evidence="3 5" id="KW-1133">Transmembrane helix</keyword>
<keyword evidence="2 5" id="KW-0812">Transmembrane</keyword>
<feature type="transmembrane region" description="Helical" evidence="5">
    <location>
        <begin position="6"/>
        <end position="25"/>
    </location>
</feature>
<gene>
    <name evidence="7" type="ORF">Fadolivirus_1_1156</name>
</gene>
<evidence type="ECO:0000256" key="3">
    <source>
        <dbReference type="ARBA" id="ARBA00022989"/>
    </source>
</evidence>
<name>A0A7D3UW80_9VIRU</name>
<accession>A0A7D3UW80</accession>
<dbReference type="EMBL" id="MT418680">
    <property type="protein sequence ID" value="QKF94614.1"/>
    <property type="molecule type" value="Genomic_DNA"/>
</dbReference>
<feature type="transmembrane region" description="Helical" evidence="5">
    <location>
        <begin position="144"/>
        <end position="167"/>
    </location>
</feature>
<proteinExistence type="predicted"/>
<feature type="transmembrane region" description="Helical" evidence="5">
    <location>
        <begin position="179"/>
        <end position="196"/>
    </location>
</feature>
<evidence type="ECO:0000313" key="7">
    <source>
        <dbReference type="EMBL" id="QKF94614.1"/>
    </source>
</evidence>
<feature type="domain" description="TLC" evidence="6">
    <location>
        <begin position="1"/>
        <end position="205"/>
    </location>
</feature>
<comment type="subcellular location">
    <subcellularLocation>
        <location evidence="1">Membrane</location>
        <topology evidence="1">Multi-pass membrane protein</topology>
    </subcellularLocation>
</comment>
<sequence>MLSLFVYPLLLFIWYWIGNYLYYNLNSKNFKLSKMHVSVVHASSVIIAYLIGVPGYILYYWSITYYMMDTLYELVDLVKVNRSIALYDFGMLVHHVVSMIVLEYLWHHHTQKHMYYAFYLAELSNLPMYLVYHLKNSGFKNKYLMKGLIFIEAIAFIGLRLILGGMLSFELMWMQHIPVFMKVASVILLIISLVWTNKLIRQVLG</sequence>
<evidence type="ECO:0000313" key="8">
    <source>
        <dbReference type="Proteomes" id="UP001162001"/>
    </source>
</evidence>
<protein>
    <submittedName>
        <fullName evidence="7">TRAM/LAG1/CLN8 homology domain</fullName>
    </submittedName>
</protein>